<protein>
    <recommendedName>
        <fullName evidence="2">DUF1996 domain-containing protein</fullName>
    </recommendedName>
</protein>
<dbReference type="InterPro" id="IPR018535">
    <property type="entry name" value="DUF1996"/>
</dbReference>
<feature type="region of interest" description="Disordered" evidence="1">
    <location>
        <begin position="463"/>
        <end position="487"/>
    </location>
</feature>
<feature type="domain" description="DUF1996" evidence="2">
    <location>
        <begin position="3"/>
        <end position="251"/>
    </location>
</feature>
<keyword evidence="4" id="KW-1185">Reference proteome</keyword>
<dbReference type="PANTHER" id="PTHR43662:SF7">
    <property type="entry name" value="DUF1996 DOMAIN-CONTAINING PROTEIN"/>
    <property type="match status" value="1"/>
</dbReference>
<evidence type="ECO:0000259" key="2">
    <source>
        <dbReference type="Pfam" id="PF09362"/>
    </source>
</evidence>
<comment type="caution">
    <text evidence="3">The sequence shown here is derived from an EMBL/GenBank/DDBJ whole genome shotgun (WGS) entry which is preliminary data.</text>
</comment>
<evidence type="ECO:0000313" key="3">
    <source>
        <dbReference type="EMBL" id="CAF9923023.1"/>
    </source>
</evidence>
<dbReference type="EMBL" id="CAJPDS010000032">
    <property type="protein sequence ID" value="CAF9923023.1"/>
    <property type="molecule type" value="Genomic_DNA"/>
</dbReference>
<dbReference type="Pfam" id="PF09362">
    <property type="entry name" value="DUF1996"/>
    <property type="match status" value="1"/>
</dbReference>
<reference evidence="3" key="1">
    <citation type="submission" date="2021-03" db="EMBL/GenBank/DDBJ databases">
        <authorList>
            <person name="Tagirdzhanova G."/>
        </authorList>
    </citation>
    <scope>NUCLEOTIDE SEQUENCE</scope>
</reference>
<organism evidence="3 4">
    <name type="scientific">Heterodermia speciosa</name>
    <dbReference type="NCBI Taxonomy" id="116794"/>
    <lineage>
        <taxon>Eukaryota</taxon>
        <taxon>Fungi</taxon>
        <taxon>Dikarya</taxon>
        <taxon>Ascomycota</taxon>
        <taxon>Pezizomycotina</taxon>
        <taxon>Lecanoromycetes</taxon>
        <taxon>OSLEUM clade</taxon>
        <taxon>Lecanoromycetidae</taxon>
        <taxon>Caliciales</taxon>
        <taxon>Physciaceae</taxon>
        <taxon>Heterodermia</taxon>
    </lineage>
</organism>
<gene>
    <name evidence="3" type="ORF">HETSPECPRED_005219</name>
</gene>
<accession>A0A8H3FJB8</accession>
<dbReference type="PANTHER" id="PTHR43662">
    <property type="match status" value="1"/>
</dbReference>
<evidence type="ECO:0000313" key="4">
    <source>
        <dbReference type="Proteomes" id="UP000664521"/>
    </source>
</evidence>
<dbReference type="OrthoDB" id="74764at2759"/>
<dbReference type="Proteomes" id="UP000664521">
    <property type="component" value="Unassembled WGS sequence"/>
</dbReference>
<name>A0A8H3FJB8_9LECA</name>
<evidence type="ECO:0000256" key="1">
    <source>
        <dbReference type="SAM" id="MobiDB-lite"/>
    </source>
</evidence>
<proteinExistence type="predicted"/>
<sequence length="487" mass="52291">MDYGRAADHVHTIKGGSAFSTTATSGDLLKSKCASCSVGQDKSAYWTPAVYFMSDDGTTEVVPEKPPHKTYYFLNGGVTHDGKTQKIEAFPSGFQMIAGNNYNRNSSIPDPDPNPLGPWVDEDQTIRAQRALGFNCLNYAKGTDEPSLFRHFMPDKDYLDANCADGIRLELMFPSCWNGKTDGGVSHKSHVAYPDSVMTGNCPEGYDRRLVSLFYETIIATDAYKGKSGKFVFSNGDIKGFGYHGDFIAAWEEGVLQQAIDTCTSLSGDQRACDVFNFPDDTAQCTLENPLPEVIASENVKGPMQGLPNKMQIQTGPQMATKQGGSQPVATAPTSVASYASTSIAKNPVVSLSSKASKAEASHSVGPNEGAVYAQLNNPVTSQSSTTPSSSSVQVHNNIAAAAPKVTQSHKAEPSPSTTSAPQIVNLAESTIDVSYTTVGHEVHEMVDVMVEVTVTETAHVAKRTPHAHHKHHQRANARGIGGRRLR</sequence>
<dbReference type="AlphaFoldDB" id="A0A8H3FJB8"/>